<evidence type="ECO:0000313" key="2">
    <source>
        <dbReference type="EMBL" id="QAY70173.1"/>
    </source>
</evidence>
<dbReference type="AlphaFoldDB" id="A0A4P6F5X6"/>
<evidence type="ECO:0000313" key="3">
    <source>
        <dbReference type="Proteomes" id="UP000292118"/>
    </source>
</evidence>
<dbReference type="EMBL" id="CP035493">
    <property type="protein sequence ID" value="QAY70173.1"/>
    <property type="molecule type" value="Genomic_DNA"/>
</dbReference>
<evidence type="ECO:0000256" key="1">
    <source>
        <dbReference type="SAM" id="Phobius"/>
    </source>
</evidence>
<feature type="transmembrane region" description="Helical" evidence="1">
    <location>
        <begin position="87"/>
        <end position="109"/>
    </location>
</feature>
<dbReference type="KEGG" id="xya:ET471_09090"/>
<name>A0A4P6F5X6_9MICO</name>
<gene>
    <name evidence="2" type="ORF">ET471_09090</name>
</gene>
<reference evidence="2 3" key="1">
    <citation type="submission" date="2019-01" db="EMBL/GenBank/DDBJ databases">
        <title>Genome sequencing of strain FW10M-9.</title>
        <authorList>
            <person name="Heo J."/>
            <person name="Kim S.-J."/>
            <person name="Kim J.-S."/>
            <person name="Hong S.-B."/>
            <person name="Kwon S.-W."/>
        </authorList>
    </citation>
    <scope>NUCLEOTIDE SEQUENCE [LARGE SCALE GENOMIC DNA]</scope>
    <source>
        <strain evidence="2 3">FW10M-9</strain>
    </source>
</reference>
<keyword evidence="3" id="KW-1185">Reference proteome</keyword>
<organism evidence="2 3">
    <name type="scientific">Xylanimonas protaetiae</name>
    <dbReference type="NCBI Taxonomy" id="2509457"/>
    <lineage>
        <taxon>Bacteria</taxon>
        <taxon>Bacillati</taxon>
        <taxon>Actinomycetota</taxon>
        <taxon>Actinomycetes</taxon>
        <taxon>Micrococcales</taxon>
        <taxon>Promicromonosporaceae</taxon>
        <taxon>Xylanimonas</taxon>
    </lineage>
</organism>
<accession>A0A4P6F5X6</accession>
<dbReference type="Proteomes" id="UP000292118">
    <property type="component" value="Chromosome"/>
</dbReference>
<sequence>MAEIILELASVATRAGATISYGDKVVIDGAEAVPVALAVYGFGGGSAGPSAADPEHQQGSGGGGWSVSVPVGALVTRGGSVRFVPNVVAVLGVSIPLTFVAGFAVSRVLSALR</sequence>
<keyword evidence="1" id="KW-0472">Membrane</keyword>
<keyword evidence="1" id="KW-1133">Transmembrane helix</keyword>
<dbReference type="OrthoDB" id="4965215at2"/>
<protein>
    <recommendedName>
        <fullName evidence="4">Sporulation protein</fullName>
    </recommendedName>
</protein>
<evidence type="ECO:0008006" key="4">
    <source>
        <dbReference type="Google" id="ProtNLM"/>
    </source>
</evidence>
<keyword evidence="1" id="KW-0812">Transmembrane</keyword>
<dbReference type="RefSeq" id="WP_129187679.1">
    <property type="nucleotide sequence ID" value="NZ_CP035493.1"/>
</dbReference>
<proteinExistence type="predicted"/>